<name>A0A852Z0P2_9ACTN</name>
<reference evidence="4 5" key="1">
    <citation type="submission" date="2020-07" db="EMBL/GenBank/DDBJ databases">
        <title>Genomic Encyclopedia of Type Strains, Phase III (KMG-III): the genomes of soil and plant-associated and newly described type strains.</title>
        <authorList>
            <person name="Whitman W."/>
        </authorList>
    </citation>
    <scope>NUCLEOTIDE SEQUENCE [LARGE SCALE GENOMIC DNA]</scope>
    <source>
        <strain evidence="4 5">CECT 8576</strain>
    </source>
</reference>
<proteinExistence type="inferred from homology"/>
<dbReference type="GO" id="GO:0016787">
    <property type="term" value="F:hydrolase activity"/>
    <property type="evidence" value="ECO:0007669"/>
    <property type="project" value="UniProtKB-KW"/>
</dbReference>
<evidence type="ECO:0000256" key="3">
    <source>
        <dbReference type="SAM" id="MobiDB-lite"/>
    </source>
</evidence>
<evidence type="ECO:0000256" key="2">
    <source>
        <dbReference type="ARBA" id="ARBA00022801"/>
    </source>
</evidence>
<dbReference type="InterPro" id="IPR005502">
    <property type="entry name" value="Ribosyl_crysJ1"/>
</dbReference>
<sequence length="827" mass="87236">MATRSYDAVPPVARTAEREHPRQSTAGTAGGVGERTSALDENEARLLAVLRAGRAPDEAGDERRRRLLTVWRGLVADPARPLWATGLLHRLTWSQDSPSEGADSARAGLFGEFPEAQGRLLGMLHGCAVAEAFVRGNTAATARTTAVLSVVEALVHAHAERRTRGEADPVSAALRGQQRWLYSRGIAWNQCVPHRPDSTGPQGGLAADARMRTAGEGDPVTLTSLARIAAGERPGSPEEPVNSAGSAGAVPLGAAAALWAADARSALVLGERIAALTHGGRDGYRPAGVLAAVLFALLRGEDLERSSVAALELLPHDRPCEQPAEAVRLARFRPAGLVPSRRNLEAAADGSTGSGALAVALRAALGCPGDFTGALRVASDHGGDTVASAMLCGQLLGALHGPELLDLGPHRAPSVAPLAERVTAEAASEFGPRPERTPQWMGHHPVRPEEPEREEVPGHEPDGAAWQSRFVRCVRGCAAGEALGGAVTAETWREIRDRYGSEGIREYVPAGYPSGRIGSETQLLLFTLEGVVRAGVAGRGDDSPRLPTRQVQHACQRWLHTQHLSWARAAGEFLSTAPEPDGWLVEQRALFQTRTPGRTMMRTLIAFAKGQREMGAPETPDNDSDGSTALLRAVPAALWSREDAETFHAAAELASLTHGHRDVRLSTGVLAVLVARLLRGASIPEGITAALETLDEHPESGNVRAGVTAALELAESGVVPPEHVENTLGSGFKAVEALGIGLYSALSAHGDFAQGLRTAVNHSGNSAACGAVSGGLLALSSPETMGEHWFLELELRDTVERMATDATLEFGPAPPETSEWFERYPAS</sequence>
<feature type="region of interest" description="Disordered" evidence="3">
    <location>
        <begin position="1"/>
        <end position="38"/>
    </location>
</feature>
<dbReference type="Proteomes" id="UP000548304">
    <property type="component" value="Unassembled WGS sequence"/>
</dbReference>
<feature type="region of interest" description="Disordered" evidence="3">
    <location>
        <begin position="428"/>
        <end position="462"/>
    </location>
</feature>
<gene>
    <name evidence="4" type="ORF">FHR84_003108</name>
</gene>
<comment type="similarity">
    <text evidence="1">Belongs to the ADP-ribosylglycohydrolase family.</text>
</comment>
<dbReference type="EMBL" id="JACBYW010000005">
    <property type="protein sequence ID" value="NYH79770.1"/>
    <property type="molecule type" value="Genomic_DNA"/>
</dbReference>
<dbReference type="Gene3D" id="1.10.4080.10">
    <property type="entry name" value="ADP-ribosylation/Crystallin J1"/>
    <property type="match status" value="2"/>
</dbReference>
<dbReference type="PANTHER" id="PTHR16222">
    <property type="entry name" value="ADP-RIBOSYLGLYCOHYDROLASE"/>
    <property type="match status" value="1"/>
</dbReference>
<evidence type="ECO:0000313" key="4">
    <source>
        <dbReference type="EMBL" id="NYH79770.1"/>
    </source>
</evidence>
<organism evidence="4 5">
    <name type="scientific">Actinopolyspora biskrensis</name>
    <dbReference type="NCBI Taxonomy" id="1470178"/>
    <lineage>
        <taxon>Bacteria</taxon>
        <taxon>Bacillati</taxon>
        <taxon>Actinomycetota</taxon>
        <taxon>Actinomycetes</taxon>
        <taxon>Actinopolysporales</taxon>
        <taxon>Actinopolysporaceae</taxon>
        <taxon>Actinopolyspora</taxon>
    </lineage>
</organism>
<feature type="compositionally biased region" description="Basic and acidic residues" evidence="3">
    <location>
        <begin position="446"/>
        <end position="462"/>
    </location>
</feature>
<accession>A0A852Z0P2</accession>
<dbReference type="SUPFAM" id="SSF101478">
    <property type="entry name" value="ADP-ribosylglycohydrolase"/>
    <property type="match status" value="2"/>
</dbReference>
<keyword evidence="5" id="KW-1185">Reference proteome</keyword>
<dbReference type="RefSeq" id="WP_343075292.1">
    <property type="nucleotide sequence ID" value="NZ_JACBYW010000005.1"/>
</dbReference>
<dbReference type="Pfam" id="PF03747">
    <property type="entry name" value="ADP_ribosyl_GH"/>
    <property type="match status" value="2"/>
</dbReference>
<comment type="caution">
    <text evidence="4">The sequence shown here is derived from an EMBL/GenBank/DDBJ whole genome shotgun (WGS) entry which is preliminary data.</text>
</comment>
<dbReference type="AlphaFoldDB" id="A0A852Z0P2"/>
<protein>
    <submittedName>
        <fullName evidence="4">ADP-ribosylglycohydrolase</fullName>
    </submittedName>
</protein>
<evidence type="ECO:0000256" key="1">
    <source>
        <dbReference type="ARBA" id="ARBA00010702"/>
    </source>
</evidence>
<keyword evidence="2 4" id="KW-0378">Hydrolase</keyword>
<dbReference type="InterPro" id="IPR050792">
    <property type="entry name" value="ADP-ribosylglycohydrolase"/>
</dbReference>
<dbReference type="PANTHER" id="PTHR16222:SF24">
    <property type="entry name" value="ADP-RIBOSYLHYDROLASE ARH3"/>
    <property type="match status" value="1"/>
</dbReference>
<dbReference type="InterPro" id="IPR036705">
    <property type="entry name" value="Ribosyl_crysJ1_sf"/>
</dbReference>
<evidence type="ECO:0000313" key="5">
    <source>
        <dbReference type="Proteomes" id="UP000548304"/>
    </source>
</evidence>